<sequence length="46" mass="5226">MIRRLSDVAFYVAAMSMQPLLLSEKEEACISNKRSWVIKVIPLCGQ</sequence>
<dbReference type="EMBL" id="CACSIM010000001">
    <property type="protein sequence ID" value="CAA0081791.1"/>
    <property type="molecule type" value="Genomic_DNA"/>
</dbReference>
<evidence type="ECO:0000313" key="3">
    <source>
        <dbReference type="Proteomes" id="UP000435877"/>
    </source>
</evidence>
<organism evidence="1 4">
    <name type="scientific">Zhongshania aliphaticivorans</name>
    <dbReference type="NCBI Taxonomy" id="1470434"/>
    <lineage>
        <taxon>Bacteria</taxon>
        <taxon>Pseudomonadati</taxon>
        <taxon>Pseudomonadota</taxon>
        <taxon>Gammaproteobacteria</taxon>
        <taxon>Cellvibrionales</taxon>
        <taxon>Spongiibacteraceae</taxon>
        <taxon>Zhongshania</taxon>
    </lineage>
</organism>
<reference evidence="3 4" key="1">
    <citation type="submission" date="2019-11" db="EMBL/GenBank/DDBJ databases">
        <authorList>
            <person name="Holert J."/>
        </authorList>
    </citation>
    <scope>NUCLEOTIDE SEQUENCE [LARGE SCALE GENOMIC DNA]</scope>
    <source>
        <strain evidence="1">BC3_2A</strain>
        <strain evidence="2">SB11_1A</strain>
    </source>
</reference>
<accession>A0A5S9MWI8</accession>
<evidence type="ECO:0000313" key="1">
    <source>
        <dbReference type="EMBL" id="CAA0081791.1"/>
    </source>
</evidence>
<gene>
    <name evidence="2" type="ORF">IHBHHGIJ_00723</name>
    <name evidence="1" type="ORF">KFEGEMFD_00427</name>
</gene>
<dbReference type="EMBL" id="CACSIK010000001">
    <property type="protein sequence ID" value="CAA0084651.1"/>
    <property type="molecule type" value="Genomic_DNA"/>
</dbReference>
<evidence type="ECO:0000313" key="2">
    <source>
        <dbReference type="EMBL" id="CAA0084651.1"/>
    </source>
</evidence>
<dbReference type="Proteomes" id="UP000439591">
    <property type="component" value="Unassembled WGS sequence"/>
</dbReference>
<dbReference type="AlphaFoldDB" id="A0A5S9MWI8"/>
<name>A0A5S9MWI8_9GAMM</name>
<evidence type="ECO:0000313" key="4">
    <source>
        <dbReference type="Proteomes" id="UP000439591"/>
    </source>
</evidence>
<protein>
    <submittedName>
        <fullName evidence="1">Uncharacterized protein</fullName>
    </submittedName>
</protein>
<proteinExistence type="predicted"/>
<keyword evidence="3" id="KW-1185">Reference proteome</keyword>
<dbReference type="Proteomes" id="UP000435877">
    <property type="component" value="Unassembled WGS sequence"/>
</dbReference>